<proteinExistence type="predicted"/>
<sequence length="50" mass="5344">MAVQFASELLGACGGDIFEHDLEIRVVDDTGLMLFAITVAAIEAPAIPRR</sequence>
<evidence type="ECO:0000313" key="1">
    <source>
        <dbReference type="EMBL" id="MBU3079469.1"/>
    </source>
</evidence>
<name>A0ABS6BMC0_9SPHN</name>
<evidence type="ECO:0000313" key="2">
    <source>
        <dbReference type="Proteomes" id="UP000776276"/>
    </source>
</evidence>
<accession>A0ABS6BMC0</accession>
<reference evidence="1 2" key="1">
    <citation type="submission" date="2021-06" db="EMBL/GenBank/DDBJ databases">
        <title>Sphingomonas sp. XMGL2, whole genome shotgun sequencing project.</title>
        <authorList>
            <person name="Zhao G."/>
            <person name="Shen L."/>
        </authorList>
    </citation>
    <scope>NUCLEOTIDE SEQUENCE [LARGE SCALE GENOMIC DNA]</scope>
    <source>
        <strain evidence="1 2">XMGL2</strain>
    </source>
</reference>
<protein>
    <submittedName>
        <fullName evidence="1">Uncharacterized protein</fullName>
    </submittedName>
</protein>
<keyword evidence="2" id="KW-1185">Reference proteome</keyword>
<dbReference type="EMBL" id="JAHKRT010000010">
    <property type="protein sequence ID" value="MBU3079469.1"/>
    <property type="molecule type" value="Genomic_DNA"/>
</dbReference>
<dbReference type="Proteomes" id="UP000776276">
    <property type="component" value="Unassembled WGS sequence"/>
</dbReference>
<organism evidence="1 2">
    <name type="scientific">Sphingomonas quercus</name>
    <dbReference type="NCBI Taxonomy" id="2842451"/>
    <lineage>
        <taxon>Bacteria</taxon>
        <taxon>Pseudomonadati</taxon>
        <taxon>Pseudomonadota</taxon>
        <taxon>Alphaproteobacteria</taxon>
        <taxon>Sphingomonadales</taxon>
        <taxon>Sphingomonadaceae</taxon>
        <taxon>Sphingomonas</taxon>
    </lineage>
</organism>
<comment type="caution">
    <text evidence="1">The sequence shown here is derived from an EMBL/GenBank/DDBJ whole genome shotgun (WGS) entry which is preliminary data.</text>
</comment>
<gene>
    <name evidence="1" type="ORF">KOF26_16555</name>
</gene>